<dbReference type="Pfam" id="PF02225">
    <property type="entry name" value="PA"/>
    <property type="match status" value="1"/>
</dbReference>
<evidence type="ECO:0000256" key="6">
    <source>
        <dbReference type="ARBA" id="ARBA00022801"/>
    </source>
</evidence>
<dbReference type="InterPro" id="IPR022398">
    <property type="entry name" value="Peptidase_S8_His-AS"/>
</dbReference>
<evidence type="ECO:0000256" key="1">
    <source>
        <dbReference type="ARBA" id="ARBA00011073"/>
    </source>
</evidence>
<evidence type="ECO:0000256" key="5">
    <source>
        <dbReference type="ARBA" id="ARBA00022729"/>
    </source>
</evidence>
<evidence type="ECO:0000256" key="3">
    <source>
        <dbReference type="ARBA" id="ARBA00022525"/>
    </source>
</evidence>
<evidence type="ECO:0000256" key="9">
    <source>
        <dbReference type="PROSITE-ProRule" id="PRU01240"/>
    </source>
</evidence>
<proteinExistence type="inferred from homology"/>
<keyword evidence="3" id="KW-0964">Secreted</keyword>
<reference evidence="14 15" key="1">
    <citation type="submission" date="2017-07" db="EMBL/GenBank/DDBJ databases">
        <title>Isolation and whole genome analysis of endospore-forming bacteria from heroin.</title>
        <authorList>
            <person name="Kalinowski J."/>
            <person name="Ahrens B."/>
            <person name="Al-Dilaimi A."/>
            <person name="Winkler A."/>
            <person name="Wibberg D."/>
            <person name="Schleenbecker U."/>
            <person name="Ruckert C."/>
            <person name="Wolfel R."/>
            <person name="Grass G."/>
        </authorList>
    </citation>
    <scope>NUCLEOTIDE SEQUENCE [LARGE SCALE GENOMIC DNA]</scope>
    <source>
        <strain evidence="14 15">7539</strain>
    </source>
</reference>
<feature type="active site" description="Charge relay system" evidence="8 9">
    <location>
        <position position="150"/>
    </location>
</feature>
<dbReference type="PROSITE" id="PS00136">
    <property type="entry name" value="SUBTILASE_ASP"/>
    <property type="match status" value="1"/>
</dbReference>
<dbReference type="SUPFAM" id="SSF52025">
    <property type="entry name" value="PA domain"/>
    <property type="match status" value="1"/>
</dbReference>
<dbReference type="InterPro" id="IPR023827">
    <property type="entry name" value="Peptidase_S8_Asp-AS"/>
</dbReference>
<dbReference type="GO" id="GO:0006508">
    <property type="term" value="P:proteolysis"/>
    <property type="evidence" value="ECO:0007669"/>
    <property type="project" value="UniProtKB-KW"/>
</dbReference>
<evidence type="ECO:0000256" key="4">
    <source>
        <dbReference type="ARBA" id="ARBA00022670"/>
    </source>
</evidence>
<sequence length="759" mass="81610">MKRVQACILLVILGCSGLIPHVAAAETYPVTPRATETVSDEQQSGRRVVIVSAKGNVDNAVEQVKDAVPSAKIRHVFKVVYGGFSLDLLEEDIDVLKKLDGIARVDDIAIYQPSLEGSIPFVGAGKSDKRHLGPGGEALTGKGVKVGVIDTGVDYEHPDLRANVKGGYDVIDEDEDPMETKADQGEPTFHGTHVAGVIAANGRIKGVAPEAEIYAYRALGPGGQGTTEQVLEAIEKAVADGVDVLNLSLGNTVNGPDWPTSLALDRAVDKGVVAVTSSGNSGPNMWTVGSPGTSAKAISVGASLPPVEIPYMTLTNEKERRLELTPLVGAKPWKLKRDIPVVEAGHGLVSDYKDVDAKGKLVLVKRGRSTFAEKMETARKAGATGILIYNNLKGSFAGGVMQSVDLIGASLSKEDGEWLLEQLDHSKKELSVRTGYEQKQDLLASFSSRGPVTETWEVKPDLVAPGVAIQSTVPKGYLGLNGTSMASPHVAGAAALLIQQHPDWNPEQVKAALMNTTKCLVDEQGREYMPHEQGAGRLQVDKALETKTLVYPSSLTFGTWEKKAPRTKRELTVTIENMESKARVYHIVPPLGELDGIEWETPFSVTVGPNEKKQVTLAADIDPALLQEGLHAGTVEITGGSDTIRLPYVLFMEEPNYPRVMAFQFVHGDAKNSYYYEYYLPGGAEESGIALFDPDTFEFVDVLVSHEHSERGMVSGELSDLNVAPGRYRALVFAKSEGVKDTIEAFIDVGEPPLFPKEG</sequence>
<evidence type="ECO:0000259" key="13">
    <source>
        <dbReference type="Pfam" id="PF02225"/>
    </source>
</evidence>
<dbReference type="CDD" id="cd02133">
    <property type="entry name" value="PA_C5a_like"/>
    <property type="match status" value="1"/>
</dbReference>
<protein>
    <submittedName>
        <fullName evidence="14">Peptidase S8</fullName>
    </submittedName>
</protein>
<feature type="chain" id="PRO_5013306636" evidence="11">
    <location>
        <begin position="25"/>
        <end position="759"/>
    </location>
</feature>
<gene>
    <name evidence="14" type="ORF">CHH72_10945</name>
</gene>
<keyword evidence="2" id="KW-0134">Cell wall</keyword>
<dbReference type="CDD" id="cd07474">
    <property type="entry name" value="Peptidases_S8_subtilisin_Vpr-like"/>
    <property type="match status" value="1"/>
</dbReference>
<name>A0A268NZF1_SHOCL</name>
<keyword evidence="7 9" id="KW-0720">Serine protease</keyword>
<feature type="domain" description="PA" evidence="13">
    <location>
        <begin position="348"/>
        <end position="419"/>
    </location>
</feature>
<dbReference type="InterPro" id="IPR036852">
    <property type="entry name" value="Peptidase_S8/S53_dom_sf"/>
</dbReference>
<dbReference type="InterPro" id="IPR000209">
    <property type="entry name" value="Peptidase_S8/S53_dom"/>
</dbReference>
<keyword evidence="4 9" id="KW-0645">Protease</keyword>
<dbReference type="GO" id="GO:0004252">
    <property type="term" value="F:serine-type endopeptidase activity"/>
    <property type="evidence" value="ECO:0007669"/>
    <property type="project" value="UniProtKB-UniRule"/>
</dbReference>
<dbReference type="InterPro" id="IPR015500">
    <property type="entry name" value="Peptidase_S8_subtilisin-rel"/>
</dbReference>
<dbReference type="InterPro" id="IPR023828">
    <property type="entry name" value="Peptidase_S8_Ser-AS"/>
</dbReference>
<feature type="active site" description="Charge relay system" evidence="8 9">
    <location>
        <position position="484"/>
    </location>
</feature>
<dbReference type="Pfam" id="PF00082">
    <property type="entry name" value="Peptidase_S8"/>
    <property type="match status" value="1"/>
</dbReference>
<evidence type="ECO:0000256" key="2">
    <source>
        <dbReference type="ARBA" id="ARBA00022512"/>
    </source>
</evidence>
<dbReference type="Gene3D" id="3.40.50.200">
    <property type="entry name" value="Peptidase S8/S53 domain"/>
    <property type="match status" value="2"/>
</dbReference>
<dbReference type="PANTHER" id="PTHR43806:SF65">
    <property type="entry name" value="SERINE PROTEASE APRX"/>
    <property type="match status" value="1"/>
</dbReference>
<evidence type="ECO:0000313" key="15">
    <source>
        <dbReference type="Proteomes" id="UP000216207"/>
    </source>
</evidence>
<dbReference type="InterPro" id="IPR046450">
    <property type="entry name" value="PA_dom_sf"/>
</dbReference>
<accession>A0A268NZF1</accession>
<dbReference type="RefSeq" id="WP_095326602.1">
    <property type="nucleotide sequence ID" value="NZ_NPCC01000012.1"/>
</dbReference>
<dbReference type="PRINTS" id="PR00723">
    <property type="entry name" value="SUBTILISIN"/>
</dbReference>
<dbReference type="PANTHER" id="PTHR43806">
    <property type="entry name" value="PEPTIDASE S8"/>
    <property type="match status" value="1"/>
</dbReference>
<dbReference type="SUPFAM" id="SSF52743">
    <property type="entry name" value="Subtilisin-like"/>
    <property type="match status" value="1"/>
</dbReference>
<comment type="similarity">
    <text evidence="1 9 10">Belongs to the peptidase S8 family.</text>
</comment>
<evidence type="ECO:0000256" key="10">
    <source>
        <dbReference type="RuleBase" id="RU003355"/>
    </source>
</evidence>
<dbReference type="InterPro" id="IPR034213">
    <property type="entry name" value="S8_Vpr-like"/>
</dbReference>
<evidence type="ECO:0000256" key="8">
    <source>
        <dbReference type="PIRSR" id="PIRSR615500-1"/>
    </source>
</evidence>
<comment type="caution">
    <text evidence="14">The sequence shown here is derived from an EMBL/GenBank/DDBJ whole genome shotgun (WGS) entry which is preliminary data.</text>
</comment>
<dbReference type="InterPro" id="IPR003137">
    <property type="entry name" value="PA_domain"/>
</dbReference>
<dbReference type="PROSITE" id="PS51257">
    <property type="entry name" value="PROKAR_LIPOPROTEIN"/>
    <property type="match status" value="1"/>
</dbReference>
<dbReference type="PROSITE" id="PS00138">
    <property type="entry name" value="SUBTILASE_SER"/>
    <property type="match status" value="1"/>
</dbReference>
<dbReference type="Gene3D" id="3.50.30.30">
    <property type="match status" value="1"/>
</dbReference>
<evidence type="ECO:0000259" key="12">
    <source>
        <dbReference type="Pfam" id="PF00082"/>
    </source>
</evidence>
<dbReference type="EMBL" id="NPCC01000012">
    <property type="protein sequence ID" value="PAE88883.1"/>
    <property type="molecule type" value="Genomic_DNA"/>
</dbReference>
<organism evidence="14 15">
    <name type="scientific">Shouchella clausii</name>
    <name type="common">Alkalihalobacillus clausii</name>
    <dbReference type="NCBI Taxonomy" id="79880"/>
    <lineage>
        <taxon>Bacteria</taxon>
        <taxon>Bacillati</taxon>
        <taxon>Bacillota</taxon>
        <taxon>Bacilli</taxon>
        <taxon>Bacillales</taxon>
        <taxon>Bacillaceae</taxon>
        <taxon>Shouchella</taxon>
    </lineage>
</organism>
<evidence type="ECO:0000256" key="11">
    <source>
        <dbReference type="SAM" id="SignalP"/>
    </source>
</evidence>
<feature type="domain" description="Peptidase S8/S53" evidence="12">
    <location>
        <begin position="141"/>
        <end position="536"/>
    </location>
</feature>
<feature type="signal peptide" evidence="11">
    <location>
        <begin position="1"/>
        <end position="24"/>
    </location>
</feature>
<dbReference type="InterPro" id="IPR050131">
    <property type="entry name" value="Peptidase_S8_subtilisin-like"/>
</dbReference>
<keyword evidence="5 11" id="KW-0732">Signal</keyword>
<keyword evidence="6 9" id="KW-0378">Hydrolase</keyword>
<dbReference type="PROSITE" id="PS51892">
    <property type="entry name" value="SUBTILASE"/>
    <property type="match status" value="1"/>
</dbReference>
<dbReference type="Proteomes" id="UP000216207">
    <property type="component" value="Unassembled WGS sequence"/>
</dbReference>
<dbReference type="PROSITE" id="PS00137">
    <property type="entry name" value="SUBTILASE_HIS"/>
    <property type="match status" value="1"/>
</dbReference>
<evidence type="ECO:0000313" key="14">
    <source>
        <dbReference type="EMBL" id="PAE88883.1"/>
    </source>
</evidence>
<dbReference type="AlphaFoldDB" id="A0A268NZF1"/>
<evidence type="ECO:0000256" key="7">
    <source>
        <dbReference type="ARBA" id="ARBA00022825"/>
    </source>
</evidence>
<feature type="active site" description="Charge relay system" evidence="8 9">
    <location>
        <position position="190"/>
    </location>
</feature>